<evidence type="ECO:0000313" key="7">
    <source>
        <dbReference type="Proteomes" id="UP000005237"/>
    </source>
</evidence>
<dbReference type="PANTHER" id="PTHR12143:SF19">
    <property type="entry name" value="PEPTIDE-N(4)-(N-ACETYL-BETA-GLUCOSAMINYL)ASPARAGINE AMIDASE"/>
    <property type="match status" value="1"/>
</dbReference>
<evidence type="ECO:0000256" key="1">
    <source>
        <dbReference type="ARBA" id="ARBA00009390"/>
    </source>
</evidence>
<evidence type="ECO:0000256" key="3">
    <source>
        <dbReference type="ARBA" id="ARBA00022833"/>
    </source>
</evidence>
<reference evidence="7" key="1">
    <citation type="submission" date="2010-08" db="EMBL/GenBank/DDBJ databases">
        <authorList>
            <consortium name="Caenorhabditis japonica Sequencing Consortium"/>
            <person name="Wilson R.K."/>
        </authorList>
    </citation>
    <scope>NUCLEOTIDE SEQUENCE [LARGE SCALE GENOMIC DNA]</scope>
    <source>
        <strain evidence="7">DF5081</strain>
    </source>
</reference>
<name>A0A8R1HQN3_CAEJA</name>
<dbReference type="Proteomes" id="UP000005237">
    <property type="component" value="Unassembled WGS sequence"/>
</dbReference>
<reference evidence="6" key="2">
    <citation type="submission" date="2022-06" db="UniProtKB">
        <authorList>
            <consortium name="EnsemblMetazoa"/>
        </authorList>
    </citation>
    <scope>IDENTIFICATION</scope>
    <source>
        <strain evidence="6">DF5081</strain>
    </source>
</reference>
<dbReference type="InterPro" id="IPR013766">
    <property type="entry name" value="Thioredoxin_domain"/>
</dbReference>
<dbReference type="EnsemblMetazoa" id="CJA04460.1">
    <property type="protein sequence ID" value="CJA04460.1"/>
    <property type="gene ID" value="WBGene00123664"/>
</dbReference>
<keyword evidence="2" id="KW-0479">Metal-binding</keyword>
<evidence type="ECO:0000313" key="6">
    <source>
        <dbReference type="EnsemblMetazoa" id="CJA04460.1"/>
    </source>
</evidence>
<evidence type="ECO:0000259" key="5">
    <source>
        <dbReference type="PROSITE" id="PS51352"/>
    </source>
</evidence>
<comment type="similarity">
    <text evidence="1">Belongs to the transglutaminase-like superfamily. PNGase family.</text>
</comment>
<dbReference type="PROSITE" id="PS51352">
    <property type="entry name" value="THIOREDOXIN_2"/>
    <property type="match status" value="1"/>
</dbReference>
<dbReference type="PRINTS" id="PR00421">
    <property type="entry name" value="THIOREDOXIN"/>
</dbReference>
<dbReference type="GO" id="GO:0005634">
    <property type="term" value="C:nucleus"/>
    <property type="evidence" value="ECO:0007669"/>
    <property type="project" value="TreeGrafter"/>
</dbReference>
<dbReference type="GO" id="GO:0005829">
    <property type="term" value="C:cytosol"/>
    <property type="evidence" value="ECO:0007669"/>
    <property type="project" value="TreeGrafter"/>
</dbReference>
<evidence type="ECO:0000256" key="2">
    <source>
        <dbReference type="ARBA" id="ARBA00022723"/>
    </source>
</evidence>
<dbReference type="GO" id="GO:0046872">
    <property type="term" value="F:metal ion binding"/>
    <property type="evidence" value="ECO:0007669"/>
    <property type="project" value="UniProtKB-KW"/>
</dbReference>
<evidence type="ECO:0000256" key="4">
    <source>
        <dbReference type="ARBA" id="ARBA00023157"/>
    </source>
</evidence>
<keyword evidence="7" id="KW-1185">Reference proteome</keyword>
<dbReference type="InterPro" id="IPR038765">
    <property type="entry name" value="Papain-like_cys_pep_sf"/>
</dbReference>
<dbReference type="InterPro" id="IPR002931">
    <property type="entry name" value="Transglutaminase-like"/>
</dbReference>
<dbReference type="Gene3D" id="2.20.25.10">
    <property type="match status" value="1"/>
</dbReference>
<sequence length="414" mass="47597">MPVTAVRTLYELTDVMDRADANRLIIVDFYAVWCGPCRHISPIFEQMSAEFGNATFLKVDVDQSRDISSRYGITAMPTFLFFKNKALVDTVRGANEHAIRSTIQKHYSTTPANPNSASDDEKRFLEQFVRHTGRRNYYTDEVFKALARSVMPEEELLLKSKNEKGEVDEMELLRNLMDWFKNDFFTWFDSPTCEKCTLKASGGLAGTPTKNEQEDGASRVEIFICNGCNSEMRFPRYNNPAKLLQTRTGRCGEWANCFALMLSAIGLESRYIFDTTDHVWNEVFINSENRWIHVDPCENILDRPLLYTKGWSKQLSYCIAYGNDHVSDVTWRYVYDAKLTAQRRYEVRPAVFENFLAKLNARQMEGCSDERKKTLAVRRAVDLIEMAVANEKYQKIGWEKLGDDLGGRTTGGCF</sequence>
<dbReference type="InterPro" id="IPR036249">
    <property type="entry name" value="Thioredoxin-like_sf"/>
</dbReference>
<dbReference type="InterPro" id="IPR017937">
    <property type="entry name" value="Thioredoxin_CS"/>
</dbReference>
<dbReference type="CDD" id="cd02947">
    <property type="entry name" value="TRX_family"/>
    <property type="match status" value="1"/>
</dbReference>
<organism evidence="6 7">
    <name type="scientific">Caenorhabditis japonica</name>
    <dbReference type="NCBI Taxonomy" id="281687"/>
    <lineage>
        <taxon>Eukaryota</taxon>
        <taxon>Metazoa</taxon>
        <taxon>Ecdysozoa</taxon>
        <taxon>Nematoda</taxon>
        <taxon>Chromadorea</taxon>
        <taxon>Rhabditida</taxon>
        <taxon>Rhabditina</taxon>
        <taxon>Rhabditomorpha</taxon>
        <taxon>Rhabditoidea</taxon>
        <taxon>Rhabditidae</taxon>
        <taxon>Peloderinae</taxon>
        <taxon>Caenorhabditis</taxon>
    </lineage>
</organism>
<dbReference type="GO" id="GO:0000224">
    <property type="term" value="F:peptide-N4-(N-acetyl-beta-glucosaminyl)asparagine amidase activity"/>
    <property type="evidence" value="ECO:0007669"/>
    <property type="project" value="TreeGrafter"/>
</dbReference>
<accession>A0A8R1HQN3</accession>
<dbReference type="FunFam" id="3.40.30.10:FF:000245">
    <property type="entry name" value="Thioredoxin"/>
    <property type="match status" value="1"/>
</dbReference>
<protein>
    <submittedName>
        <fullName evidence="6">Thioredoxin domain-containing protein</fullName>
    </submittedName>
</protein>
<keyword evidence="3" id="KW-0862">Zinc</keyword>
<proteinExistence type="inferred from homology"/>
<dbReference type="Pfam" id="PF00085">
    <property type="entry name" value="Thioredoxin"/>
    <property type="match status" value="1"/>
</dbReference>
<feature type="domain" description="Thioredoxin" evidence="5">
    <location>
        <begin position="1"/>
        <end position="130"/>
    </location>
</feature>
<dbReference type="Pfam" id="PF01841">
    <property type="entry name" value="Transglut_core"/>
    <property type="match status" value="1"/>
</dbReference>
<dbReference type="PANTHER" id="PTHR12143">
    <property type="entry name" value="PEPTIDE N-GLYCANASE PNGASE -RELATED"/>
    <property type="match status" value="1"/>
</dbReference>
<dbReference type="Gene3D" id="3.10.620.30">
    <property type="match status" value="1"/>
</dbReference>
<dbReference type="AlphaFoldDB" id="A0A8R1HQN3"/>
<dbReference type="OMA" id="WVELFLE"/>
<dbReference type="InterPro" id="IPR050883">
    <property type="entry name" value="PNGase"/>
</dbReference>
<dbReference type="PROSITE" id="PS00194">
    <property type="entry name" value="THIOREDOXIN_1"/>
    <property type="match status" value="1"/>
</dbReference>
<keyword evidence="4" id="KW-1015">Disulfide bond</keyword>
<dbReference type="SUPFAM" id="SSF54001">
    <property type="entry name" value="Cysteine proteinases"/>
    <property type="match status" value="1"/>
</dbReference>
<dbReference type="Gene3D" id="3.40.30.10">
    <property type="entry name" value="Glutaredoxin"/>
    <property type="match status" value="1"/>
</dbReference>
<dbReference type="GO" id="GO:0006516">
    <property type="term" value="P:glycoprotein catabolic process"/>
    <property type="evidence" value="ECO:0007669"/>
    <property type="project" value="TreeGrafter"/>
</dbReference>
<dbReference type="SMART" id="SM00460">
    <property type="entry name" value="TGc"/>
    <property type="match status" value="1"/>
</dbReference>
<dbReference type="SUPFAM" id="SSF52833">
    <property type="entry name" value="Thioredoxin-like"/>
    <property type="match status" value="1"/>
</dbReference>